<feature type="transmembrane region" description="Helical" evidence="1">
    <location>
        <begin position="27"/>
        <end position="48"/>
    </location>
</feature>
<proteinExistence type="predicted"/>
<evidence type="ECO:0000256" key="1">
    <source>
        <dbReference type="SAM" id="Phobius"/>
    </source>
</evidence>
<evidence type="ECO:0000313" key="3">
    <source>
        <dbReference type="Proteomes" id="UP000813461"/>
    </source>
</evidence>
<evidence type="ECO:0000313" key="2">
    <source>
        <dbReference type="EMBL" id="KAH7076315.1"/>
    </source>
</evidence>
<sequence>MERVWQASRREIWDRGESGNKHAMKKFVINSCGIEILAVAFATILLMFEESCGPSSTGCLLSVRSVLYMTMHQHDSSQPQQSHDSPHERTGEGLMIEETEEATLPGMVMVEECSCGSCGAVRTLRSDRLRSLTCGGILWRQQRAETGVGWLVLGLVDVCEGGVMRES</sequence>
<dbReference type="AlphaFoldDB" id="A0A8K0QZA8"/>
<name>A0A8K0QZA8_9PLEO</name>
<comment type="caution">
    <text evidence="2">The sequence shown here is derived from an EMBL/GenBank/DDBJ whole genome shotgun (WGS) entry which is preliminary data.</text>
</comment>
<keyword evidence="3" id="KW-1185">Reference proteome</keyword>
<organism evidence="2 3">
    <name type="scientific">Paraphoma chrysanthemicola</name>
    <dbReference type="NCBI Taxonomy" id="798071"/>
    <lineage>
        <taxon>Eukaryota</taxon>
        <taxon>Fungi</taxon>
        <taxon>Dikarya</taxon>
        <taxon>Ascomycota</taxon>
        <taxon>Pezizomycotina</taxon>
        <taxon>Dothideomycetes</taxon>
        <taxon>Pleosporomycetidae</taxon>
        <taxon>Pleosporales</taxon>
        <taxon>Pleosporineae</taxon>
        <taxon>Phaeosphaeriaceae</taxon>
        <taxon>Paraphoma</taxon>
    </lineage>
</organism>
<dbReference type="Proteomes" id="UP000813461">
    <property type="component" value="Unassembled WGS sequence"/>
</dbReference>
<reference evidence="2" key="1">
    <citation type="journal article" date="2021" name="Nat. Commun.">
        <title>Genetic determinants of endophytism in the Arabidopsis root mycobiome.</title>
        <authorList>
            <person name="Mesny F."/>
            <person name="Miyauchi S."/>
            <person name="Thiergart T."/>
            <person name="Pickel B."/>
            <person name="Atanasova L."/>
            <person name="Karlsson M."/>
            <person name="Huettel B."/>
            <person name="Barry K.W."/>
            <person name="Haridas S."/>
            <person name="Chen C."/>
            <person name="Bauer D."/>
            <person name="Andreopoulos W."/>
            <person name="Pangilinan J."/>
            <person name="LaButti K."/>
            <person name="Riley R."/>
            <person name="Lipzen A."/>
            <person name="Clum A."/>
            <person name="Drula E."/>
            <person name="Henrissat B."/>
            <person name="Kohler A."/>
            <person name="Grigoriev I.V."/>
            <person name="Martin F.M."/>
            <person name="Hacquard S."/>
        </authorList>
    </citation>
    <scope>NUCLEOTIDE SEQUENCE</scope>
    <source>
        <strain evidence="2">MPI-SDFR-AT-0120</strain>
    </source>
</reference>
<keyword evidence="1" id="KW-0472">Membrane</keyword>
<accession>A0A8K0QZA8</accession>
<dbReference type="EMBL" id="JAGMVJ010000019">
    <property type="protein sequence ID" value="KAH7076315.1"/>
    <property type="molecule type" value="Genomic_DNA"/>
</dbReference>
<gene>
    <name evidence="2" type="ORF">FB567DRAFT_157917</name>
</gene>
<keyword evidence="1" id="KW-1133">Transmembrane helix</keyword>
<protein>
    <submittedName>
        <fullName evidence="2">Uncharacterized protein</fullName>
    </submittedName>
</protein>
<keyword evidence="1" id="KW-0812">Transmembrane</keyword>